<dbReference type="EMBL" id="CP072788">
    <property type="protein sequence ID" value="QTR05664.1"/>
    <property type="molecule type" value="Genomic_DNA"/>
</dbReference>
<evidence type="ECO:0000313" key="7">
    <source>
        <dbReference type="EMBL" id="QTR05664.1"/>
    </source>
</evidence>
<proteinExistence type="predicted"/>
<dbReference type="GO" id="GO:0043200">
    <property type="term" value="P:response to amino acid"/>
    <property type="evidence" value="ECO:0007669"/>
    <property type="project" value="TreeGrafter"/>
</dbReference>
<evidence type="ECO:0000259" key="4">
    <source>
        <dbReference type="Pfam" id="PF01037"/>
    </source>
</evidence>
<dbReference type="InterPro" id="IPR000485">
    <property type="entry name" value="AsnC-type_HTH_dom"/>
</dbReference>
<dbReference type="PANTHER" id="PTHR30154:SF34">
    <property type="entry name" value="TRANSCRIPTIONAL REGULATOR AZLB"/>
    <property type="match status" value="1"/>
</dbReference>
<evidence type="ECO:0000313" key="8">
    <source>
        <dbReference type="Proteomes" id="UP000671828"/>
    </source>
</evidence>
<keyword evidence="1" id="KW-0805">Transcription regulation</keyword>
<dbReference type="Proteomes" id="UP001195724">
    <property type="component" value="Unassembled WGS sequence"/>
</dbReference>
<keyword evidence="3" id="KW-0804">Transcription</keyword>
<dbReference type="SUPFAM" id="SSF46785">
    <property type="entry name" value="Winged helix' DNA-binding domain"/>
    <property type="match status" value="2"/>
</dbReference>
<dbReference type="Gene3D" id="3.30.70.920">
    <property type="match status" value="1"/>
</dbReference>
<gene>
    <name evidence="7" type="ORF">J7S33_14560</name>
    <name evidence="6" type="ORF">JOE68_002831</name>
</gene>
<dbReference type="InterPro" id="IPR011008">
    <property type="entry name" value="Dimeric_a/b-barrel"/>
</dbReference>
<dbReference type="RefSeq" id="WP_204842790.1">
    <property type="nucleotide sequence ID" value="NZ_JAFBCL010000001.1"/>
</dbReference>
<dbReference type="SUPFAM" id="SSF54909">
    <property type="entry name" value="Dimeric alpha+beta barrel"/>
    <property type="match status" value="1"/>
</dbReference>
<dbReference type="Pfam" id="PF01037">
    <property type="entry name" value="AsnC_trans_reg"/>
    <property type="match status" value="1"/>
</dbReference>
<dbReference type="EMBL" id="JAFBCL010000001">
    <property type="protein sequence ID" value="MBM7811966.1"/>
    <property type="molecule type" value="Genomic_DNA"/>
</dbReference>
<feature type="domain" description="Transcription regulator AsnC/Lrp ligand binding" evidence="4">
    <location>
        <begin position="223"/>
        <end position="282"/>
    </location>
</feature>
<evidence type="ECO:0000256" key="1">
    <source>
        <dbReference type="ARBA" id="ARBA00023015"/>
    </source>
</evidence>
<keyword evidence="2 6" id="KW-0238">DNA-binding</keyword>
<dbReference type="GO" id="GO:0043565">
    <property type="term" value="F:sequence-specific DNA binding"/>
    <property type="evidence" value="ECO:0007669"/>
    <property type="project" value="InterPro"/>
</dbReference>
<evidence type="ECO:0000313" key="6">
    <source>
        <dbReference type="EMBL" id="MBM7811966.1"/>
    </source>
</evidence>
<dbReference type="InterPro" id="IPR036388">
    <property type="entry name" value="WH-like_DNA-bd_sf"/>
</dbReference>
<dbReference type="Pfam" id="PF13404">
    <property type="entry name" value="HTH_AsnC-type"/>
    <property type="match status" value="2"/>
</dbReference>
<dbReference type="PANTHER" id="PTHR30154">
    <property type="entry name" value="LEUCINE-RESPONSIVE REGULATORY PROTEIN"/>
    <property type="match status" value="1"/>
</dbReference>
<feature type="domain" description="HTH asnC-type" evidence="5">
    <location>
        <begin position="8"/>
        <end position="44"/>
    </location>
</feature>
<evidence type="ECO:0000313" key="9">
    <source>
        <dbReference type="Proteomes" id="UP001195724"/>
    </source>
</evidence>
<sequence length="297" mass="30894">MRELAVPDQRVVSALQVDGRAGPGRIAEVLDVSPRTVARSLARLAPLVRVVRVPDPAHGLRGAALVRVRVLRGRVEVLADALARRPEVLFVDVLSGGEEISAVVLGGVPKLPANAITSVQALSVLHVFSDAADWRTGLLTAAEAAALAPRPPTDGVTPDALDLALLDVLAADARTGPGALAAATGAPESTVRRRVDRLAAGGHLRTCVVADPRLFGLAVDANVWMTVPPGRLDALGRALARHPLVHGALATTGRTNLTAAVFCRDLPALYEFVTGLHDVPAAEVTVVGSAVKRAGWR</sequence>
<evidence type="ECO:0000256" key="2">
    <source>
        <dbReference type="ARBA" id="ARBA00023125"/>
    </source>
</evidence>
<dbReference type="Gene3D" id="1.10.10.10">
    <property type="entry name" value="Winged helix-like DNA-binding domain superfamily/Winged helix DNA-binding domain"/>
    <property type="match status" value="2"/>
</dbReference>
<protein>
    <submittedName>
        <fullName evidence="6">DNA-binding Lrp family transcriptional regulator</fullName>
    </submittedName>
    <submittedName>
        <fullName evidence="7">Lrp/AsnC family transcriptional regulator</fullName>
    </submittedName>
</protein>
<accession>A0A8T8I6U6</accession>
<dbReference type="AlphaFoldDB" id="A0A8T8I6U6"/>
<name>A0A8T8I6U6_9PSEU</name>
<dbReference type="InterPro" id="IPR019887">
    <property type="entry name" value="Tscrpt_reg_AsnC/Lrp_C"/>
</dbReference>
<organism evidence="7 8">
    <name type="scientific">Saccharothrix algeriensis</name>
    <dbReference type="NCBI Taxonomy" id="173560"/>
    <lineage>
        <taxon>Bacteria</taxon>
        <taxon>Bacillati</taxon>
        <taxon>Actinomycetota</taxon>
        <taxon>Actinomycetes</taxon>
        <taxon>Pseudonocardiales</taxon>
        <taxon>Pseudonocardiaceae</taxon>
        <taxon>Saccharothrix</taxon>
    </lineage>
</organism>
<evidence type="ECO:0000256" key="3">
    <source>
        <dbReference type="ARBA" id="ARBA00023163"/>
    </source>
</evidence>
<dbReference type="Proteomes" id="UP000671828">
    <property type="component" value="Chromosome"/>
</dbReference>
<feature type="domain" description="HTH asnC-type" evidence="5">
    <location>
        <begin position="159"/>
        <end position="198"/>
    </location>
</feature>
<reference evidence="7" key="2">
    <citation type="submission" date="2021-04" db="EMBL/GenBank/DDBJ databases">
        <title>Saccharothrix algeriensis WGS.</title>
        <authorList>
            <person name="Stuskova K."/>
            <person name="Hakalova E."/>
            <person name="Tebbal A.B."/>
            <person name="Eichmeier A."/>
        </authorList>
    </citation>
    <scope>NUCLEOTIDE SEQUENCE</scope>
    <source>
        <strain evidence="7">NRRL B-24137</strain>
    </source>
</reference>
<dbReference type="InterPro" id="IPR019888">
    <property type="entry name" value="Tscrpt_reg_AsnC-like"/>
</dbReference>
<reference evidence="6 9" key="1">
    <citation type="submission" date="2021-01" db="EMBL/GenBank/DDBJ databases">
        <title>Sequencing the genomes of 1000 actinobacteria strains.</title>
        <authorList>
            <person name="Klenk H.-P."/>
        </authorList>
    </citation>
    <scope>NUCLEOTIDE SEQUENCE [LARGE SCALE GENOMIC DNA]</scope>
    <source>
        <strain evidence="6 9">DSM 44581</strain>
    </source>
</reference>
<dbReference type="GO" id="GO:0005829">
    <property type="term" value="C:cytosol"/>
    <property type="evidence" value="ECO:0007669"/>
    <property type="project" value="TreeGrafter"/>
</dbReference>
<dbReference type="InterPro" id="IPR036390">
    <property type="entry name" value="WH_DNA-bd_sf"/>
</dbReference>
<evidence type="ECO:0000259" key="5">
    <source>
        <dbReference type="Pfam" id="PF13404"/>
    </source>
</evidence>
<dbReference type="SMART" id="SM00344">
    <property type="entry name" value="HTH_ASNC"/>
    <property type="match status" value="1"/>
</dbReference>
<keyword evidence="9" id="KW-1185">Reference proteome</keyword>